<keyword evidence="3" id="KW-0547">Nucleotide-binding</keyword>
<dbReference type="PANTHER" id="PTHR10953:SF102">
    <property type="entry name" value="ADENYLYLTRANSFERASE AND SULFURTRANSFERASE MOCS3"/>
    <property type="match status" value="1"/>
</dbReference>
<dbReference type="FunFam" id="3.40.50.720:FF:000033">
    <property type="entry name" value="Adenylyltransferase and sulfurtransferase MOCS3"/>
    <property type="match status" value="1"/>
</dbReference>
<keyword evidence="13" id="KW-0812">Transmembrane</keyword>
<keyword evidence="16" id="KW-1185">Reference proteome</keyword>
<proteinExistence type="inferred from homology"/>
<reference evidence="16" key="1">
    <citation type="submission" date="2016-09" db="EMBL/GenBank/DDBJ databases">
        <authorList>
            <person name="Wibberg D."/>
        </authorList>
    </citation>
    <scope>NUCLEOTIDE SEQUENCE [LARGE SCALE GENOMIC DNA]</scope>
</reference>
<dbReference type="RefSeq" id="WP_072707772.1">
    <property type="nucleotide sequence ID" value="NZ_FMJB01000061.1"/>
</dbReference>
<sequence length="350" mass="37404">MLLFLAMAGALWGIGALMRTPKSARWVMILILYVAVLGAHLVLPDGAPLRLSLGGSIEPWLIVGALLGLALGYRFGLRAIRAKVAERDAPAGDDTPKQTFEPVELERYARHIVLREIGGPGQKALKQSKVLVVGAGGLGSPVLIYLAASGVGTIGVIDEDVVDNGNLQRQVIHADADIGRPKVFSAQDHMLALNPFLTVKPYNRRLTEDEAEELIGEYDLVLDGTDNFETRYLVNRICVKLGKPLVSGALTQWEGQLSLFDPANGTPCYQCIFPEAPAPHLAPPCALAGVAGPLPGIIGTMMANEAVKAITGAGQTLRGRMVIHDALYAETRSITLQPRADCPVCGQHKD</sequence>
<evidence type="ECO:0000256" key="6">
    <source>
        <dbReference type="ARBA" id="ARBA00055169"/>
    </source>
</evidence>
<evidence type="ECO:0000256" key="5">
    <source>
        <dbReference type="ARBA" id="ARBA00052218"/>
    </source>
</evidence>
<dbReference type="Gene3D" id="3.40.50.720">
    <property type="entry name" value="NAD(P)-binding Rossmann-like Domain"/>
    <property type="match status" value="1"/>
</dbReference>
<evidence type="ECO:0000256" key="2">
    <source>
        <dbReference type="ARBA" id="ARBA00022679"/>
    </source>
</evidence>
<dbReference type="NCBIfam" id="NF004281">
    <property type="entry name" value="PRK05690.1"/>
    <property type="match status" value="1"/>
</dbReference>
<dbReference type="CDD" id="cd00757">
    <property type="entry name" value="ThiF_MoeB_HesA_family"/>
    <property type="match status" value="1"/>
</dbReference>
<dbReference type="PANTHER" id="PTHR10953">
    <property type="entry name" value="UBIQUITIN-ACTIVATING ENZYME E1"/>
    <property type="match status" value="1"/>
</dbReference>
<dbReference type="InterPro" id="IPR000594">
    <property type="entry name" value="ThiF_NAD_FAD-bd"/>
</dbReference>
<evidence type="ECO:0000256" key="3">
    <source>
        <dbReference type="ARBA" id="ARBA00022741"/>
    </source>
</evidence>
<evidence type="ECO:0000313" key="15">
    <source>
        <dbReference type="EMBL" id="SCM68814.1"/>
    </source>
</evidence>
<gene>
    <name evidence="15" type="ORF">KARMA_3044</name>
</gene>
<protein>
    <recommendedName>
        <fullName evidence="9">Molybdopterin-synthase adenylyltransferase</fullName>
        <ecNumber evidence="8">2.7.7.80</ecNumber>
    </recommendedName>
    <alternativeName>
        <fullName evidence="12">MoaD protein adenylase</fullName>
    </alternativeName>
    <alternativeName>
        <fullName evidence="10">Molybdopterin-converting factor subunit 1 adenylase</fullName>
    </alternativeName>
    <alternativeName>
        <fullName evidence="11">Sulfur carrier protein MoaD adenylyltransferase</fullName>
    </alternativeName>
</protein>
<evidence type="ECO:0000256" key="1">
    <source>
        <dbReference type="ARBA" id="ARBA00009919"/>
    </source>
</evidence>
<comment type="catalytic activity">
    <reaction evidence="5">
        <text>[molybdopterin-synthase sulfur-carrier protein]-C-terminal Gly-Gly + ATP + H(+) = [molybdopterin-synthase sulfur-carrier protein]-C-terminal Gly-Gly-AMP + diphosphate</text>
        <dbReference type="Rhea" id="RHEA:43616"/>
        <dbReference type="Rhea" id="RHEA-COMP:12159"/>
        <dbReference type="Rhea" id="RHEA-COMP:12202"/>
        <dbReference type="ChEBI" id="CHEBI:15378"/>
        <dbReference type="ChEBI" id="CHEBI:30616"/>
        <dbReference type="ChEBI" id="CHEBI:33019"/>
        <dbReference type="ChEBI" id="CHEBI:90618"/>
        <dbReference type="ChEBI" id="CHEBI:90778"/>
        <dbReference type="EC" id="2.7.7.80"/>
    </reaction>
</comment>
<keyword evidence="4" id="KW-0067">ATP-binding</keyword>
<evidence type="ECO:0000256" key="12">
    <source>
        <dbReference type="ARBA" id="ARBA00078531"/>
    </source>
</evidence>
<comment type="function">
    <text evidence="6">Catalyzes the adenylation by ATP of the carboxyl group of the C-terminal glycine of sulfur carrier protein MoaD.</text>
</comment>
<dbReference type="EMBL" id="FMJB01000061">
    <property type="protein sequence ID" value="SCM68814.1"/>
    <property type="molecule type" value="Genomic_DNA"/>
</dbReference>
<comment type="subunit">
    <text evidence="7">Homodimer. Forms a stable heterotetrameric complex of 2 MoeB and 2 MoaD during adenylation of MoaD.</text>
</comment>
<evidence type="ECO:0000256" key="10">
    <source>
        <dbReference type="ARBA" id="ARBA00075110"/>
    </source>
</evidence>
<keyword evidence="13" id="KW-0472">Membrane</keyword>
<keyword evidence="13" id="KW-1133">Transmembrane helix</keyword>
<name>A0A1M4N485_9RHOB</name>
<evidence type="ECO:0000256" key="8">
    <source>
        <dbReference type="ARBA" id="ARBA00066884"/>
    </source>
</evidence>
<dbReference type="GO" id="GO:0008641">
    <property type="term" value="F:ubiquitin-like modifier activating enzyme activity"/>
    <property type="evidence" value="ECO:0007669"/>
    <property type="project" value="InterPro"/>
</dbReference>
<dbReference type="AlphaFoldDB" id="A0A1M4N485"/>
<keyword evidence="2" id="KW-0808">Transferase</keyword>
<feature type="transmembrane region" description="Helical" evidence="13">
    <location>
        <begin position="26"/>
        <end position="47"/>
    </location>
</feature>
<dbReference type="EC" id="2.7.7.80" evidence="8"/>
<evidence type="ECO:0000256" key="7">
    <source>
        <dbReference type="ARBA" id="ARBA00063809"/>
    </source>
</evidence>
<dbReference type="SUPFAM" id="SSF69572">
    <property type="entry name" value="Activating enzymes of the ubiquitin-like proteins"/>
    <property type="match status" value="1"/>
</dbReference>
<accession>A0A1M4N485</accession>
<dbReference type="GO" id="GO:0008146">
    <property type="term" value="F:sulfotransferase activity"/>
    <property type="evidence" value="ECO:0007669"/>
    <property type="project" value="TreeGrafter"/>
</dbReference>
<feature type="transmembrane region" description="Helical" evidence="13">
    <location>
        <begin position="59"/>
        <end position="77"/>
    </location>
</feature>
<dbReference type="GO" id="GO:0061605">
    <property type="term" value="F:molybdopterin-synthase adenylyltransferase activity"/>
    <property type="evidence" value="ECO:0007669"/>
    <property type="project" value="UniProtKB-EC"/>
</dbReference>
<dbReference type="GO" id="GO:0004792">
    <property type="term" value="F:thiosulfate-cyanide sulfurtransferase activity"/>
    <property type="evidence" value="ECO:0007669"/>
    <property type="project" value="TreeGrafter"/>
</dbReference>
<evidence type="ECO:0000256" key="9">
    <source>
        <dbReference type="ARBA" id="ARBA00073635"/>
    </source>
</evidence>
<dbReference type="Pfam" id="PF00899">
    <property type="entry name" value="ThiF"/>
    <property type="match status" value="1"/>
</dbReference>
<dbReference type="GO" id="GO:0005524">
    <property type="term" value="F:ATP binding"/>
    <property type="evidence" value="ECO:0007669"/>
    <property type="project" value="UniProtKB-KW"/>
</dbReference>
<dbReference type="Proteomes" id="UP000184085">
    <property type="component" value="Unassembled WGS sequence"/>
</dbReference>
<evidence type="ECO:0000256" key="13">
    <source>
        <dbReference type="SAM" id="Phobius"/>
    </source>
</evidence>
<feature type="domain" description="THIF-type NAD/FAD binding fold" evidence="14">
    <location>
        <begin position="108"/>
        <end position="344"/>
    </location>
</feature>
<evidence type="ECO:0000259" key="14">
    <source>
        <dbReference type="Pfam" id="PF00899"/>
    </source>
</evidence>
<dbReference type="InterPro" id="IPR035985">
    <property type="entry name" value="Ubiquitin-activating_enz"/>
</dbReference>
<dbReference type="GO" id="GO:0005829">
    <property type="term" value="C:cytosol"/>
    <property type="evidence" value="ECO:0007669"/>
    <property type="project" value="TreeGrafter"/>
</dbReference>
<dbReference type="InterPro" id="IPR045886">
    <property type="entry name" value="ThiF/MoeB/HesA"/>
</dbReference>
<comment type="similarity">
    <text evidence="1">Belongs to the HesA/MoeB/ThiF family.</text>
</comment>
<evidence type="ECO:0000256" key="4">
    <source>
        <dbReference type="ARBA" id="ARBA00022840"/>
    </source>
</evidence>
<evidence type="ECO:0000256" key="11">
    <source>
        <dbReference type="ARBA" id="ARBA00075328"/>
    </source>
</evidence>
<organism evidence="15 16">
    <name type="scientific">Donghicola eburneus</name>
    <dbReference type="NCBI Taxonomy" id="393278"/>
    <lineage>
        <taxon>Bacteria</taxon>
        <taxon>Pseudomonadati</taxon>
        <taxon>Pseudomonadota</taxon>
        <taxon>Alphaproteobacteria</taxon>
        <taxon>Rhodobacterales</taxon>
        <taxon>Roseobacteraceae</taxon>
        <taxon>Donghicola</taxon>
    </lineage>
</organism>
<evidence type="ECO:0000313" key="16">
    <source>
        <dbReference type="Proteomes" id="UP000184085"/>
    </source>
</evidence>